<organism evidence="10 11">
    <name type="scientific">Cohnella herbarum</name>
    <dbReference type="NCBI Taxonomy" id="2728023"/>
    <lineage>
        <taxon>Bacteria</taxon>
        <taxon>Bacillati</taxon>
        <taxon>Bacillota</taxon>
        <taxon>Bacilli</taxon>
        <taxon>Bacillales</taxon>
        <taxon>Paenibacillaceae</taxon>
        <taxon>Cohnella</taxon>
    </lineage>
</organism>
<keyword evidence="2" id="KW-1003">Cell membrane</keyword>
<evidence type="ECO:0000256" key="1">
    <source>
        <dbReference type="ARBA" id="ARBA00004651"/>
    </source>
</evidence>
<keyword evidence="8" id="KW-0812">Transmembrane</keyword>
<keyword evidence="5 10" id="KW-0418">Kinase</keyword>
<dbReference type="Gene3D" id="3.30.565.10">
    <property type="entry name" value="Histidine kinase-like ATPase, C-terminal domain"/>
    <property type="match status" value="1"/>
</dbReference>
<evidence type="ECO:0000256" key="6">
    <source>
        <dbReference type="ARBA" id="ARBA00023136"/>
    </source>
</evidence>
<evidence type="ECO:0000259" key="9">
    <source>
        <dbReference type="PROSITE" id="PS50885"/>
    </source>
</evidence>
<evidence type="ECO:0000256" key="4">
    <source>
        <dbReference type="ARBA" id="ARBA00022679"/>
    </source>
</evidence>
<evidence type="ECO:0000256" key="3">
    <source>
        <dbReference type="ARBA" id="ARBA00022553"/>
    </source>
</evidence>
<dbReference type="Pfam" id="PF02518">
    <property type="entry name" value="HATPase_c"/>
    <property type="match status" value="1"/>
</dbReference>
<dbReference type="GO" id="GO:0005886">
    <property type="term" value="C:plasma membrane"/>
    <property type="evidence" value="ECO:0007669"/>
    <property type="project" value="UniProtKB-SubCell"/>
</dbReference>
<dbReference type="RefSeq" id="WP_169278671.1">
    <property type="nucleotide sequence ID" value="NZ_CP051680.1"/>
</dbReference>
<dbReference type="GO" id="GO:0000155">
    <property type="term" value="F:phosphorelay sensor kinase activity"/>
    <property type="evidence" value="ECO:0007669"/>
    <property type="project" value="InterPro"/>
</dbReference>
<dbReference type="InterPro" id="IPR003660">
    <property type="entry name" value="HAMP_dom"/>
</dbReference>
<dbReference type="PROSITE" id="PS50885">
    <property type="entry name" value="HAMP"/>
    <property type="match status" value="1"/>
</dbReference>
<dbReference type="CDD" id="cd06225">
    <property type="entry name" value="HAMP"/>
    <property type="match status" value="1"/>
</dbReference>
<dbReference type="Proteomes" id="UP000502248">
    <property type="component" value="Chromosome"/>
</dbReference>
<dbReference type="InterPro" id="IPR003594">
    <property type="entry name" value="HATPase_dom"/>
</dbReference>
<keyword evidence="8" id="KW-1133">Transmembrane helix</keyword>
<evidence type="ECO:0000256" key="7">
    <source>
        <dbReference type="SAM" id="MobiDB-lite"/>
    </source>
</evidence>
<keyword evidence="6 8" id="KW-0472">Membrane</keyword>
<comment type="subcellular location">
    <subcellularLocation>
        <location evidence="1">Cell membrane</location>
        <topology evidence="1">Multi-pass membrane protein</topology>
    </subcellularLocation>
</comment>
<feature type="transmembrane region" description="Helical" evidence="8">
    <location>
        <begin position="285"/>
        <end position="305"/>
    </location>
</feature>
<dbReference type="InterPro" id="IPR010559">
    <property type="entry name" value="Sig_transdc_His_kin_internal"/>
</dbReference>
<protein>
    <submittedName>
        <fullName evidence="10">Sensor histidine kinase</fullName>
    </submittedName>
</protein>
<feature type="region of interest" description="Disordered" evidence="7">
    <location>
        <begin position="570"/>
        <end position="591"/>
    </location>
</feature>
<evidence type="ECO:0000313" key="11">
    <source>
        <dbReference type="Proteomes" id="UP000502248"/>
    </source>
</evidence>
<keyword evidence="3" id="KW-0597">Phosphoprotein</keyword>
<dbReference type="SMART" id="SM00387">
    <property type="entry name" value="HATPase_c"/>
    <property type="match status" value="1"/>
</dbReference>
<name>A0A7Z2ZKR3_9BACL</name>
<evidence type="ECO:0000256" key="8">
    <source>
        <dbReference type="SAM" id="Phobius"/>
    </source>
</evidence>
<dbReference type="SMART" id="SM00304">
    <property type="entry name" value="HAMP"/>
    <property type="match status" value="1"/>
</dbReference>
<dbReference type="AlphaFoldDB" id="A0A7Z2ZKR3"/>
<dbReference type="InterPro" id="IPR036890">
    <property type="entry name" value="HATPase_C_sf"/>
</dbReference>
<feature type="domain" description="HAMP" evidence="9">
    <location>
        <begin position="306"/>
        <end position="358"/>
    </location>
</feature>
<dbReference type="SUPFAM" id="SSF158472">
    <property type="entry name" value="HAMP domain-like"/>
    <property type="match status" value="1"/>
</dbReference>
<dbReference type="EMBL" id="CP051680">
    <property type="protein sequence ID" value="QJD82372.1"/>
    <property type="molecule type" value="Genomic_DNA"/>
</dbReference>
<keyword evidence="4" id="KW-0808">Transferase</keyword>
<dbReference type="PANTHER" id="PTHR34220:SF7">
    <property type="entry name" value="SENSOR HISTIDINE KINASE YPDA"/>
    <property type="match status" value="1"/>
</dbReference>
<keyword evidence="11" id="KW-1185">Reference proteome</keyword>
<evidence type="ECO:0000256" key="2">
    <source>
        <dbReference type="ARBA" id="ARBA00022475"/>
    </source>
</evidence>
<reference evidence="10 11" key="1">
    <citation type="submission" date="2020-04" db="EMBL/GenBank/DDBJ databases">
        <title>Genome sequencing of novel species.</title>
        <authorList>
            <person name="Heo J."/>
            <person name="Kim S.-J."/>
            <person name="Kim J.-S."/>
            <person name="Hong S.-B."/>
            <person name="Kwon S.-W."/>
        </authorList>
    </citation>
    <scope>NUCLEOTIDE SEQUENCE [LARGE SCALE GENOMIC DNA]</scope>
    <source>
        <strain evidence="10 11">MFER-1</strain>
    </source>
</reference>
<accession>A0A7Z2ZKR3</accession>
<dbReference type="SUPFAM" id="SSF55874">
    <property type="entry name" value="ATPase domain of HSP90 chaperone/DNA topoisomerase II/histidine kinase"/>
    <property type="match status" value="1"/>
</dbReference>
<proteinExistence type="predicted"/>
<feature type="compositionally biased region" description="Basic and acidic residues" evidence="7">
    <location>
        <begin position="573"/>
        <end position="591"/>
    </location>
</feature>
<dbReference type="InterPro" id="IPR050640">
    <property type="entry name" value="Bact_2-comp_sensor_kinase"/>
</dbReference>
<dbReference type="PANTHER" id="PTHR34220">
    <property type="entry name" value="SENSOR HISTIDINE KINASE YPDA"/>
    <property type="match status" value="1"/>
</dbReference>
<dbReference type="Gene3D" id="6.10.340.10">
    <property type="match status" value="1"/>
</dbReference>
<dbReference type="KEGG" id="cheb:HH215_03680"/>
<gene>
    <name evidence="10" type="ORF">HH215_03680</name>
</gene>
<dbReference type="Pfam" id="PF06580">
    <property type="entry name" value="His_kinase"/>
    <property type="match status" value="1"/>
</dbReference>
<sequence length="591" mass="66710">MRLSVFNKNAIVLLALAIPVLLVYGYSHSVSTGVVQQEKISSNANRLSFFLRELNEGLDQLWKIAFVIAEDPDFLELRHVSDFRSDFERLRARKLATEKLMIQSSALVWNNEISVYSPETGVGVSTNPFRPADAEQLLQRGYESWVPEFRSGSAGEQLYFIRHMLHPFLVDGDPSKAGMVVEVAIASGSMSEMLDRFQEGSAGLPFLYTPSHDPITGSGGRSDLIEHAVAALKGTALADRGYSFVSLDGRKYIMNYDKSSALGWYLIDLTPVGDLLAPISNIRNLFYVTIGLLLLLGIISVSFLYRSVQLPIVQLMNGIKRLKRGEYSTRMIAKRNNEFDYLLVQFNLMAEEIQHLIEKVYSERFDRQDAQLKQLQSQINPHFLYNSFAFIQSMAQLDNKKAIVAVTQHLSKYYRYTTRVDLPFAELSEEMALISNYLEIYKMQIHRLIYRIDMPESMGRLVIPRLIVQPIVENAIKYGVEAKEGVGEIRITGSESASAFRIVVEDSGMGMSHTEVADLETSMEETPEGRGSYGLWNIHQRLRRFYGTETGLVFSQSPLGGLLVEINIPKSGRQQDETSKEEVGHAGHFDR</sequence>
<evidence type="ECO:0000313" key="10">
    <source>
        <dbReference type="EMBL" id="QJD82372.1"/>
    </source>
</evidence>
<evidence type="ECO:0000256" key="5">
    <source>
        <dbReference type="ARBA" id="ARBA00022777"/>
    </source>
</evidence>